<gene>
    <name evidence="2" type="ORF">STEHIDRAFT_164173</name>
</gene>
<evidence type="ECO:0000313" key="2">
    <source>
        <dbReference type="EMBL" id="EIM78947.1"/>
    </source>
</evidence>
<accession>R7RX25</accession>
<organism evidence="2 3">
    <name type="scientific">Stereum hirsutum (strain FP-91666)</name>
    <name type="common">White-rot fungus</name>
    <dbReference type="NCBI Taxonomy" id="721885"/>
    <lineage>
        <taxon>Eukaryota</taxon>
        <taxon>Fungi</taxon>
        <taxon>Dikarya</taxon>
        <taxon>Basidiomycota</taxon>
        <taxon>Agaricomycotina</taxon>
        <taxon>Agaricomycetes</taxon>
        <taxon>Russulales</taxon>
        <taxon>Stereaceae</taxon>
        <taxon>Stereum</taxon>
    </lineage>
</organism>
<protein>
    <submittedName>
        <fullName evidence="2">Uncharacterized protein</fullName>
    </submittedName>
</protein>
<dbReference type="EMBL" id="JH687513">
    <property type="protein sequence ID" value="EIM78947.1"/>
    <property type="molecule type" value="Genomic_DNA"/>
</dbReference>
<dbReference type="AlphaFoldDB" id="R7RX25"/>
<keyword evidence="3" id="KW-1185">Reference proteome</keyword>
<evidence type="ECO:0000256" key="1">
    <source>
        <dbReference type="SAM" id="MobiDB-lite"/>
    </source>
</evidence>
<evidence type="ECO:0000313" key="3">
    <source>
        <dbReference type="Proteomes" id="UP000053927"/>
    </source>
</evidence>
<proteinExistence type="predicted"/>
<dbReference type="Proteomes" id="UP000053927">
    <property type="component" value="Unassembled WGS sequence"/>
</dbReference>
<name>R7RX25_STEHR</name>
<dbReference type="KEGG" id="shs:STEHIDRAFT_164173"/>
<feature type="region of interest" description="Disordered" evidence="1">
    <location>
        <begin position="1"/>
        <end position="81"/>
    </location>
</feature>
<dbReference type="RefSeq" id="XP_007311956.1">
    <property type="nucleotide sequence ID" value="XM_007311894.1"/>
</dbReference>
<sequence length="151" mass="16934">MYRKSVWRTNKSASSSRSPIPENSPTSAHDQSHSVALPINPTPINQKCQPPASEYDTHLTIDDSPSPPSTSDKPAANSFPVIHTPAPLRRVLHARLLYPPDQRFANGQSVLDSRQMFPRIRPWAMHYQLNVDREPTVELLRGLHRRSGVGV</sequence>
<reference evidence="3" key="1">
    <citation type="journal article" date="2012" name="Science">
        <title>The Paleozoic origin of enzymatic lignin decomposition reconstructed from 31 fungal genomes.</title>
        <authorList>
            <person name="Floudas D."/>
            <person name="Binder M."/>
            <person name="Riley R."/>
            <person name="Barry K."/>
            <person name="Blanchette R.A."/>
            <person name="Henrissat B."/>
            <person name="Martinez A.T."/>
            <person name="Otillar R."/>
            <person name="Spatafora J.W."/>
            <person name="Yadav J.S."/>
            <person name="Aerts A."/>
            <person name="Benoit I."/>
            <person name="Boyd A."/>
            <person name="Carlson A."/>
            <person name="Copeland A."/>
            <person name="Coutinho P.M."/>
            <person name="de Vries R.P."/>
            <person name="Ferreira P."/>
            <person name="Findley K."/>
            <person name="Foster B."/>
            <person name="Gaskell J."/>
            <person name="Glotzer D."/>
            <person name="Gorecki P."/>
            <person name="Heitman J."/>
            <person name="Hesse C."/>
            <person name="Hori C."/>
            <person name="Igarashi K."/>
            <person name="Jurgens J.A."/>
            <person name="Kallen N."/>
            <person name="Kersten P."/>
            <person name="Kohler A."/>
            <person name="Kuees U."/>
            <person name="Kumar T.K.A."/>
            <person name="Kuo A."/>
            <person name="LaButti K."/>
            <person name="Larrondo L.F."/>
            <person name="Lindquist E."/>
            <person name="Ling A."/>
            <person name="Lombard V."/>
            <person name="Lucas S."/>
            <person name="Lundell T."/>
            <person name="Martin R."/>
            <person name="McLaughlin D.J."/>
            <person name="Morgenstern I."/>
            <person name="Morin E."/>
            <person name="Murat C."/>
            <person name="Nagy L.G."/>
            <person name="Nolan M."/>
            <person name="Ohm R.A."/>
            <person name="Patyshakuliyeva A."/>
            <person name="Rokas A."/>
            <person name="Ruiz-Duenas F.J."/>
            <person name="Sabat G."/>
            <person name="Salamov A."/>
            <person name="Samejima M."/>
            <person name="Schmutz J."/>
            <person name="Slot J.C."/>
            <person name="St John F."/>
            <person name="Stenlid J."/>
            <person name="Sun H."/>
            <person name="Sun S."/>
            <person name="Syed K."/>
            <person name="Tsang A."/>
            <person name="Wiebenga A."/>
            <person name="Young D."/>
            <person name="Pisabarro A."/>
            <person name="Eastwood D.C."/>
            <person name="Martin F."/>
            <person name="Cullen D."/>
            <person name="Grigoriev I.V."/>
            <person name="Hibbett D.S."/>
        </authorList>
    </citation>
    <scope>NUCLEOTIDE SEQUENCE [LARGE SCALE GENOMIC DNA]</scope>
    <source>
        <strain evidence="3">FP-91666</strain>
    </source>
</reference>
<feature type="compositionally biased region" description="Polar residues" evidence="1">
    <location>
        <begin position="7"/>
        <end position="29"/>
    </location>
</feature>
<dbReference type="GeneID" id="18802570"/>